<accession>A0A067L486</accession>
<dbReference type="SUPFAM" id="SSF81383">
    <property type="entry name" value="F-box domain"/>
    <property type="match status" value="1"/>
</dbReference>
<dbReference type="PANTHER" id="PTHR31672:SF13">
    <property type="entry name" value="F-BOX PROTEIN CPR30-LIKE"/>
    <property type="match status" value="1"/>
</dbReference>
<dbReference type="Pfam" id="PF00646">
    <property type="entry name" value="F-box"/>
    <property type="match status" value="1"/>
</dbReference>
<dbReference type="Pfam" id="PF07734">
    <property type="entry name" value="FBA_1"/>
    <property type="match status" value="1"/>
</dbReference>
<dbReference type="InterPro" id="IPR017451">
    <property type="entry name" value="F-box-assoc_interact_dom"/>
</dbReference>
<dbReference type="Gene3D" id="1.20.1280.50">
    <property type="match status" value="1"/>
</dbReference>
<gene>
    <name evidence="2" type="ORF">JCGZ_00671</name>
</gene>
<reference evidence="2 3" key="1">
    <citation type="journal article" date="2014" name="PLoS ONE">
        <title>Global Analysis of Gene Expression Profiles in Physic Nut (Jatropha curcas L.) Seedlings Exposed to Salt Stress.</title>
        <authorList>
            <person name="Zhang L."/>
            <person name="Zhang C."/>
            <person name="Wu P."/>
            <person name="Chen Y."/>
            <person name="Li M."/>
            <person name="Jiang H."/>
            <person name="Wu G."/>
        </authorList>
    </citation>
    <scope>NUCLEOTIDE SEQUENCE [LARGE SCALE GENOMIC DNA]</scope>
    <source>
        <strain evidence="3">cv. GZQX0401</strain>
        <tissue evidence="2">Young leaves</tissue>
    </source>
</reference>
<dbReference type="PROSITE" id="PS50181">
    <property type="entry name" value="FBOX"/>
    <property type="match status" value="1"/>
</dbReference>
<dbReference type="InterPro" id="IPR001810">
    <property type="entry name" value="F-box_dom"/>
</dbReference>
<sequence length="438" mass="49682">MSDNLPEAVIAEILYKLPTKCLLKCTSVCKSWYFVIKSCNFISTHLIKTLSSNKTPQFLIHNRCFLPEPEVEYSPEAEVPYFSECEFQYSLHFDNKEFKQYMPLHFPFKQFRVAGSCNGLVCLVCGTHSGSVNELSQLILWNPSIGKFLNLPKPNFMHDYSKNCYGFDDGLFGFGFDSRTHDYRVLRIMTSQTTSNIAPEIKAELYSLNADCWEDITQITPKYYWIEDELSVPAFVNGALHFFVIPQIEGNNSAKSFIVAFDVKDKVFREIVLPECLSIQHASYLSYLSLKVYKKSSIAIVCTDLNNQQYQSIWLMKEYGVIGSWVKLAMVGGIPRVLGFRDDGEILVQFSHGPIVSSQNVETELIKNLVTLSGCPAYHAVYAHSYLESLALLDRGNVLCKVNEDTRFPTDTTGQSEVKQAKTCNCVLQDLESMGHSF</sequence>
<dbReference type="SMART" id="SM00256">
    <property type="entry name" value="FBOX"/>
    <property type="match status" value="1"/>
</dbReference>
<name>A0A067L486_JATCU</name>
<dbReference type="InterPro" id="IPR050796">
    <property type="entry name" value="SCF_F-box_component"/>
</dbReference>
<dbReference type="OrthoDB" id="810573at2759"/>
<proteinExistence type="predicted"/>
<evidence type="ECO:0000259" key="1">
    <source>
        <dbReference type="PROSITE" id="PS50181"/>
    </source>
</evidence>
<feature type="domain" description="F-box" evidence="1">
    <location>
        <begin position="1"/>
        <end position="50"/>
    </location>
</feature>
<evidence type="ECO:0000313" key="3">
    <source>
        <dbReference type="Proteomes" id="UP000027138"/>
    </source>
</evidence>
<dbReference type="InterPro" id="IPR006527">
    <property type="entry name" value="F-box-assoc_dom_typ1"/>
</dbReference>
<keyword evidence="3" id="KW-1185">Reference proteome</keyword>
<protein>
    <recommendedName>
        <fullName evidence="1">F-box domain-containing protein</fullName>
    </recommendedName>
</protein>
<dbReference type="EMBL" id="KK914353">
    <property type="protein sequence ID" value="KDP38914.1"/>
    <property type="molecule type" value="Genomic_DNA"/>
</dbReference>
<dbReference type="Proteomes" id="UP000027138">
    <property type="component" value="Unassembled WGS sequence"/>
</dbReference>
<dbReference type="STRING" id="180498.A0A067L486"/>
<evidence type="ECO:0000313" key="2">
    <source>
        <dbReference type="EMBL" id="KDP38914.1"/>
    </source>
</evidence>
<organism evidence="2 3">
    <name type="scientific">Jatropha curcas</name>
    <name type="common">Barbados nut</name>
    <dbReference type="NCBI Taxonomy" id="180498"/>
    <lineage>
        <taxon>Eukaryota</taxon>
        <taxon>Viridiplantae</taxon>
        <taxon>Streptophyta</taxon>
        <taxon>Embryophyta</taxon>
        <taxon>Tracheophyta</taxon>
        <taxon>Spermatophyta</taxon>
        <taxon>Magnoliopsida</taxon>
        <taxon>eudicotyledons</taxon>
        <taxon>Gunneridae</taxon>
        <taxon>Pentapetalae</taxon>
        <taxon>rosids</taxon>
        <taxon>fabids</taxon>
        <taxon>Malpighiales</taxon>
        <taxon>Euphorbiaceae</taxon>
        <taxon>Crotonoideae</taxon>
        <taxon>Jatropheae</taxon>
        <taxon>Jatropha</taxon>
    </lineage>
</organism>
<dbReference type="NCBIfam" id="TIGR01640">
    <property type="entry name" value="F_box_assoc_1"/>
    <property type="match status" value="1"/>
</dbReference>
<dbReference type="PANTHER" id="PTHR31672">
    <property type="entry name" value="BNACNNG10540D PROTEIN"/>
    <property type="match status" value="1"/>
</dbReference>
<dbReference type="InterPro" id="IPR036047">
    <property type="entry name" value="F-box-like_dom_sf"/>
</dbReference>
<dbReference type="AlphaFoldDB" id="A0A067L486"/>